<dbReference type="SUPFAM" id="SSF82153">
    <property type="entry name" value="FAS1 domain"/>
    <property type="match status" value="1"/>
</dbReference>
<feature type="domain" description="FAS1" evidence="1">
    <location>
        <begin position="30"/>
        <end position="166"/>
    </location>
</feature>
<dbReference type="Gene3D" id="2.30.180.10">
    <property type="entry name" value="FAS1 domain"/>
    <property type="match status" value="1"/>
</dbReference>
<dbReference type="Pfam" id="PF02469">
    <property type="entry name" value="Fasciclin"/>
    <property type="match status" value="1"/>
</dbReference>
<dbReference type="NCBIfam" id="TIGR01167">
    <property type="entry name" value="LPXTG_anchor"/>
    <property type="match status" value="1"/>
</dbReference>
<accession>A0A6J6FID1</accession>
<sequence>MKRRIKRLIPAATAALALSLVAGTASADETKTIAENASADEQFSTLVAALTAADLVGPFDACDDPKTTVFAPTNEAFEAAFAALGVTAEDVLANTELLTTILTYHVVSGEVPAATVVTLDSATTLQGEDVTIAVEGDSVVLNGSVNVIATDVANCNGIIHVIDGVLLPPSVAASLTEATTTDMPTTGGDTGTLTLLAAGLVGAGALGLLGTRRVRTARVTDR</sequence>
<evidence type="ECO:0000313" key="2">
    <source>
        <dbReference type="EMBL" id="CAB4588682.1"/>
    </source>
</evidence>
<dbReference type="PROSITE" id="PS50213">
    <property type="entry name" value="FAS1"/>
    <property type="match status" value="1"/>
</dbReference>
<proteinExistence type="predicted"/>
<dbReference type="InterPro" id="IPR050904">
    <property type="entry name" value="Adhesion/Biosynth-related"/>
</dbReference>
<gene>
    <name evidence="2" type="ORF">UFOPK1493_03617</name>
</gene>
<dbReference type="EMBL" id="CAEZSR010000213">
    <property type="protein sequence ID" value="CAB4588682.1"/>
    <property type="molecule type" value="Genomic_DNA"/>
</dbReference>
<dbReference type="InterPro" id="IPR000782">
    <property type="entry name" value="FAS1_domain"/>
</dbReference>
<dbReference type="SMART" id="SM00554">
    <property type="entry name" value="FAS1"/>
    <property type="match status" value="1"/>
</dbReference>
<dbReference type="InterPro" id="IPR036378">
    <property type="entry name" value="FAS1_dom_sf"/>
</dbReference>
<dbReference type="AlphaFoldDB" id="A0A6J6FID1"/>
<evidence type="ECO:0000259" key="1">
    <source>
        <dbReference type="PROSITE" id="PS50213"/>
    </source>
</evidence>
<dbReference type="FunFam" id="2.30.180.10:FF:000032">
    <property type="entry name" value="Fasciclin domain-containing protein, putative"/>
    <property type="match status" value="1"/>
</dbReference>
<dbReference type="GO" id="GO:0005615">
    <property type="term" value="C:extracellular space"/>
    <property type="evidence" value="ECO:0007669"/>
    <property type="project" value="TreeGrafter"/>
</dbReference>
<protein>
    <submittedName>
        <fullName evidence="2">Unannotated protein</fullName>
    </submittedName>
</protein>
<name>A0A6J6FID1_9ZZZZ</name>
<dbReference type="PANTHER" id="PTHR10900:SF77">
    <property type="entry name" value="FI19380P1"/>
    <property type="match status" value="1"/>
</dbReference>
<reference evidence="2" key="1">
    <citation type="submission" date="2020-05" db="EMBL/GenBank/DDBJ databases">
        <authorList>
            <person name="Chiriac C."/>
            <person name="Salcher M."/>
            <person name="Ghai R."/>
            <person name="Kavagutti S V."/>
        </authorList>
    </citation>
    <scope>NUCLEOTIDE SEQUENCE</scope>
</reference>
<dbReference type="PANTHER" id="PTHR10900">
    <property type="entry name" value="PERIOSTIN-RELATED"/>
    <property type="match status" value="1"/>
</dbReference>
<organism evidence="2">
    <name type="scientific">freshwater metagenome</name>
    <dbReference type="NCBI Taxonomy" id="449393"/>
    <lineage>
        <taxon>unclassified sequences</taxon>
        <taxon>metagenomes</taxon>
        <taxon>ecological metagenomes</taxon>
    </lineage>
</organism>